<evidence type="ECO:0000313" key="1">
    <source>
        <dbReference type="EMBL" id="MDJ1183800.1"/>
    </source>
</evidence>
<comment type="caution">
    <text evidence="1">The sequence shown here is derived from an EMBL/GenBank/DDBJ whole genome shotgun (WGS) entry which is preliminary data.</text>
</comment>
<gene>
    <name evidence="1" type="ORF">PMH09_11440</name>
</gene>
<organism evidence="1 2">
    <name type="scientific">Roseofilum casamattae BLCC-M143</name>
    <dbReference type="NCBI Taxonomy" id="3022442"/>
    <lineage>
        <taxon>Bacteria</taxon>
        <taxon>Bacillati</taxon>
        <taxon>Cyanobacteriota</taxon>
        <taxon>Cyanophyceae</taxon>
        <taxon>Desertifilales</taxon>
        <taxon>Desertifilaceae</taxon>
        <taxon>Roseofilum</taxon>
        <taxon>Roseofilum casamattae</taxon>
    </lineage>
</organism>
<dbReference type="PANTHER" id="PTHR39517">
    <property type="entry name" value="SLL0192 PROTEIN"/>
    <property type="match status" value="1"/>
</dbReference>
<dbReference type="EMBL" id="JAQOSQ010000010">
    <property type="protein sequence ID" value="MDJ1183800.1"/>
    <property type="molecule type" value="Genomic_DNA"/>
</dbReference>
<dbReference type="NCBIfam" id="TIGR03492">
    <property type="entry name" value="lipid-A-disaccharide synthase-related protein"/>
    <property type="match status" value="1"/>
</dbReference>
<dbReference type="Proteomes" id="UP001232992">
    <property type="component" value="Unassembled WGS sequence"/>
</dbReference>
<protein>
    <submittedName>
        <fullName evidence="1">Lipid-A-disaccharide synthase-related protein</fullName>
    </submittedName>
</protein>
<dbReference type="PANTHER" id="PTHR39517:SF1">
    <property type="entry name" value="LIPID-A-DISACCHARIDE SYNTHASE"/>
    <property type="match status" value="1"/>
</dbReference>
<keyword evidence="2" id="KW-1185">Reference proteome</keyword>
<reference evidence="1 2" key="1">
    <citation type="submission" date="2023-01" db="EMBL/GenBank/DDBJ databases">
        <title>Novel diversity within Roseofilum (Cyanobacteria; Desertifilaceae) from marine benthic mats with descriptions of four novel species.</title>
        <authorList>
            <person name="Wang Y."/>
            <person name="Berthold D.E."/>
            <person name="Hu J."/>
            <person name="Lefler F.W."/>
            <person name="Laughinghouse H.D. IV."/>
        </authorList>
    </citation>
    <scope>NUCLEOTIDE SEQUENCE [LARGE SCALE GENOMIC DNA]</scope>
    <source>
        <strain evidence="1 2">BLCC-M143</strain>
    </source>
</reference>
<proteinExistence type="predicted"/>
<sequence length="418" mass="45772">MRLLCLSNGHGEDAIATRIIHQLLNLPDPPEINALPLVGEGQAYIDAKIPIIGPVKSMPSGGFIYMDGRQLAQDVRGGLLQLAWQQYKTIRAWAKDGGTVLAVGDLVPLLFAWLSGLDYGFVATAKSEYWIRDEAGPLPGSFTQGWSGSVYLPWERWLMGRKKCKAVFPRDRLTAETLQEYSLPIFDLGNPMMDDLQNPATDSDDAGDERRSLCFLLLPGSRTGEAYSNWEILLTAIAQILGEPKPFPILHRPVEFLGAISPGLSIETFGQILESYGWRRSAEPEENATESICYTLGNGTLFLSQNSYAQYLHRADVALAMAGTATEQFVGLGKPAIAIPGSGPQFTPEFARVQAKLLGPSLILVDNPRAVPSTLQEVLQDPDRLQLIYANGRRRMGLPGAAERIALCCQEKFWAIGG</sequence>
<dbReference type="RefSeq" id="WP_283758452.1">
    <property type="nucleotide sequence ID" value="NZ_JAQOSQ010000010.1"/>
</dbReference>
<evidence type="ECO:0000313" key="2">
    <source>
        <dbReference type="Proteomes" id="UP001232992"/>
    </source>
</evidence>
<name>A0ABT7BXL5_9CYAN</name>
<accession>A0ABT7BXL5</accession>
<dbReference type="InterPro" id="IPR019994">
    <property type="entry name" value="Lipid-A-disac_synthase-rel_put"/>
</dbReference>
<dbReference type="SUPFAM" id="SSF53756">
    <property type="entry name" value="UDP-Glycosyltransferase/glycogen phosphorylase"/>
    <property type="match status" value="1"/>
</dbReference>